<feature type="repeat" description="PPR" evidence="2">
    <location>
        <begin position="119"/>
        <end position="153"/>
    </location>
</feature>
<evidence type="ECO:0008006" key="5">
    <source>
        <dbReference type="Google" id="ProtNLM"/>
    </source>
</evidence>
<sequence length="186" mass="20769">MDCHDYRDVGNETPHHAIKLFCEMLDTNSHSLIMKCDFGSFLSVGNALIHAYGSFGDACNAQKALGRMSDCDVVSLSSVIRASSSAKHFTELATLSSRMQFEKGQSINAYAIWNGFDSNLIVCSVLVTMYSRCGNPDEAFKVFSGMEKPNILIETKYSLQNLRPKKDAYDFYTYLTPDDTLPSRRS</sequence>
<dbReference type="AlphaFoldDB" id="A0AAV7FYB7"/>
<keyword evidence="1" id="KW-0677">Repeat</keyword>
<protein>
    <recommendedName>
        <fullName evidence="5">Pentatricopeptide repeat-containing protein</fullName>
    </recommendedName>
</protein>
<dbReference type="EMBL" id="JAGFBR010000015">
    <property type="protein sequence ID" value="KAH0454755.1"/>
    <property type="molecule type" value="Genomic_DNA"/>
</dbReference>
<dbReference type="Pfam" id="PF01535">
    <property type="entry name" value="PPR"/>
    <property type="match status" value="1"/>
</dbReference>
<evidence type="ECO:0000256" key="1">
    <source>
        <dbReference type="ARBA" id="ARBA00022737"/>
    </source>
</evidence>
<dbReference type="PANTHER" id="PTHR47926:SF452">
    <property type="entry name" value="PENTATRICOPEPTIDE REPEAT-CONTAINING PROTEIN"/>
    <property type="match status" value="1"/>
</dbReference>
<dbReference type="InterPro" id="IPR046960">
    <property type="entry name" value="PPR_At4g14850-like_plant"/>
</dbReference>
<dbReference type="Gene3D" id="1.25.40.10">
    <property type="entry name" value="Tetratricopeptide repeat domain"/>
    <property type="match status" value="1"/>
</dbReference>
<dbReference type="PROSITE" id="PS51375">
    <property type="entry name" value="PPR"/>
    <property type="match status" value="1"/>
</dbReference>
<dbReference type="GO" id="GO:0003723">
    <property type="term" value="F:RNA binding"/>
    <property type="evidence" value="ECO:0007669"/>
    <property type="project" value="InterPro"/>
</dbReference>
<gene>
    <name evidence="3" type="ORF">IEQ34_016679</name>
</gene>
<keyword evidence="4" id="KW-1185">Reference proteome</keyword>
<name>A0AAV7FYB7_DENCH</name>
<comment type="caution">
    <text evidence="3">The sequence shown here is derived from an EMBL/GenBank/DDBJ whole genome shotgun (WGS) entry which is preliminary data.</text>
</comment>
<reference evidence="3 4" key="1">
    <citation type="journal article" date="2021" name="Hortic Res">
        <title>Chromosome-scale assembly of the Dendrobium chrysotoxum genome enhances the understanding of orchid evolution.</title>
        <authorList>
            <person name="Zhang Y."/>
            <person name="Zhang G.Q."/>
            <person name="Zhang D."/>
            <person name="Liu X.D."/>
            <person name="Xu X.Y."/>
            <person name="Sun W.H."/>
            <person name="Yu X."/>
            <person name="Zhu X."/>
            <person name="Wang Z.W."/>
            <person name="Zhao X."/>
            <person name="Zhong W.Y."/>
            <person name="Chen H."/>
            <person name="Yin W.L."/>
            <person name="Huang T."/>
            <person name="Niu S.C."/>
            <person name="Liu Z.J."/>
        </authorList>
    </citation>
    <scope>NUCLEOTIDE SEQUENCE [LARGE SCALE GENOMIC DNA]</scope>
    <source>
        <strain evidence="3">Lindl</strain>
    </source>
</reference>
<proteinExistence type="predicted"/>
<dbReference type="GO" id="GO:0009451">
    <property type="term" value="P:RNA modification"/>
    <property type="evidence" value="ECO:0007669"/>
    <property type="project" value="InterPro"/>
</dbReference>
<evidence type="ECO:0000313" key="3">
    <source>
        <dbReference type="EMBL" id="KAH0454755.1"/>
    </source>
</evidence>
<accession>A0AAV7FYB7</accession>
<dbReference type="InterPro" id="IPR002885">
    <property type="entry name" value="PPR_rpt"/>
</dbReference>
<evidence type="ECO:0000313" key="4">
    <source>
        <dbReference type="Proteomes" id="UP000775213"/>
    </source>
</evidence>
<dbReference type="Proteomes" id="UP000775213">
    <property type="component" value="Unassembled WGS sequence"/>
</dbReference>
<organism evidence="3 4">
    <name type="scientific">Dendrobium chrysotoxum</name>
    <name type="common">Orchid</name>
    <dbReference type="NCBI Taxonomy" id="161865"/>
    <lineage>
        <taxon>Eukaryota</taxon>
        <taxon>Viridiplantae</taxon>
        <taxon>Streptophyta</taxon>
        <taxon>Embryophyta</taxon>
        <taxon>Tracheophyta</taxon>
        <taxon>Spermatophyta</taxon>
        <taxon>Magnoliopsida</taxon>
        <taxon>Liliopsida</taxon>
        <taxon>Asparagales</taxon>
        <taxon>Orchidaceae</taxon>
        <taxon>Epidendroideae</taxon>
        <taxon>Malaxideae</taxon>
        <taxon>Dendrobiinae</taxon>
        <taxon>Dendrobium</taxon>
    </lineage>
</organism>
<evidence type="ECO:0000256" key="2">
    <source>
        <dbReference type="PROSITE-ProRule" id="PRU00708"/>
    </source>
</evidence>
<dbReference type="NCBIfam" id="TIGR00756">
    <property type="entry name" value="PPR"/>
    <property type="match status" value="1"/>
</dbReference>
<dbReference type="InterPro" id="IPR011990">
    <property type="entry name" value="TPR-like_helical_dom_sf"/>
</dbReference>
<dbReference type="PANTHER" id="PTHR47926">
    <property type="entry name" value="PENTATRICOPEPTIDE REPEAT-CONTAINING PROTEIN"/>
    <property type="match status" value="1"/>
</dbReference>